<dbReference type="GO" id="GO:0140114">
    <property type="term" value="P:cellular detoxification of fluoride"/>
    <property type="evidence" value="ECO:0007669"/>
    <property type="project" value="UniProtKB-UniRule"/>
</dbReference>
<evidence type="ECO:0000256" key="3">
    <source>
        <dbReference type="ARBA" id="ARBA00022692"/>
    </source>
</evidence>
<protein>
    <recommendedName>
        <fullName evidence="10">Fluoride-specific ion channel FluC</fullName>
    </recommendedName>
</protein>
<evidence type="ECO:0000256" key="9">
    <source>
        <dbReference type="ARBA" id="ARBA00049940"/>
    </source>
</evidence>
<keyword evidence="2 10" id="KW-1003">Cell membrane</keyword>
<accession>A0A941JUU6</accession>
<evidence type="ECO:0000256" key="5">
    <source>
        <dbReference type="ARBA" id="ARBA00023136"/>
    </source>
</evidence>
<keyword evidence="10" id="KW-0479">Metal-binding</keyword>
<evidence type="ECO:0000256" key="7">
    <source>
        <dbReference type="ARBA" id="ARBA00035120"/>
    </source>
</evidence>
<dbReference type="InterPro" id="IPR003691">
    <property type="entry name" value="FluC"/>
</dbReference>
<dbReference type="Pfam" id="PF02537">
    <property type="entry name" value="CRCB"/>
    <property type="match status" value="1"/>
</dbReference>
<evidence type="ECO:0000256" key="4">
    <source>
        <dbReference type="ARBA" id="ARBA00022989"/>
    </source>
</evidence>
<dbReference type="Proteomes" id="UP000767446">
    <property type="component" value="Unassembled WGS sequence"/>
</dbReference>
<dbReference type="EMBL" id="JADQBC010000036">
    <property type="protein sequence ID" value="MBR8827590.1"/>
    <property type="molecule type" value="Genomic_DNA"/>
</dbReference>
<dbReference type="HAMAP" id="MF_00454">
    <property type="entry name" value="FluC"/>
    <property type="match status" value="1"/>
</dbReference>
<evidence type="ECO:0000256" key="1">
    <source>
        <dbReference type="ARBA" id="ARBA00004651"/>
    </source>
</evidence>
<sequence length="123" mass="13677">MLKFLLIFGGGGLGSVCRYLVSQAIARRFDTNFPWGTLTVNLLGSFAIGIFIAFGERAGLNPFWSLLFVTGFCGGFTTFSSFAYENNFLLSHEDYLAVFVYTFLSLFWGFAATFLGIFLVKNI</sequence>
<evidence type="ECO:0000256" key="6">
    <source>
        <dbReference type="ARBA" id="ARBA00023303"/>
    </source>
</evidence>
<comment type="caution">
    <text evidence="11">The sequence shown here is derived from an EMBL/GenBank/DDBJ whole genome shotgun (WGS) entry which is preliminary data.</text>
</comment>
<evidence type="ECO:0000313" key="12">
    <source>
        <dbReference type="Proteomes" id="UP000767446"/>
    </source>
</evidence>
<reference evidence="11" key="1">
    <citation type="submission" date="2021-02" db="EMBL/GenBank/DDBJ databases">
        <title>Metagenome analyses of Stigonema ocellatum DSM 106950, Chlorogloea purpurea SAG 13.99 and Gomphosphaeria aponina DSM 107014.</title>
        <authorList>
            <person name="Marter P."/>
            <person name="Huang S."/>
        </authorList>
    </citation>
    <scope>NUCLEOTIDE SEQUENCE</scope>
    <source>
        <strain evidence="11">JP213</strain>
    </source>
</reference>
<name>A0A941JUU6_9CHRO</name>
<keyword evidence="10" id="KW-0915">Sodium</keyword>
<feature type="binding site" evidence="10">
    <location>
        <position position="77"/>
    </location>
    <ligand>
        <name>Na(+)</name>
        <dbReference type="ChEBI" id="CHEBI:29101"/>
        <note>structural</note>
    </ligand>
</feature>
<comment type="activity regulation">
    <text evidence="10">Na(+) is not transported, but it plays an essential structural role and its presence is essential for fluoride channel function.</text>
</comment>
<organism evidence="11 12">
    <name type="scientific">Gomphosphaeria aponina SAG 52.96 = DSM 107014</name>
    <dbReference type="NCBI Taxonomy" id="1521640"/>
    <lineage>
        <taxon>Bacteria</taxon>
        <taxon>Bacillati</taxon>
        <taxon>Cyanobacteriota</taxon>
        <taxon>Cyanophyceae</taxon>
        <taxon>Oscillatoriophycideae</taxon>
        <taxon>Chroococcales</taxon>
        <taxon>Gomphosphaeriaceae</taxon>
        <taxon>Gomphosphaeria</taxon>
    </lineage>
</organism>
<feature type="transmembrane region" description="Helical" evidence="10">
    <location>
        <begin position="66"/>
        <end position="84"/>
    </location>
</feature>
<comment type="subcellular location">
    <subcellularLocation>
        <location evidence="1 10">Cell membrane</location>
        <topology evidence="1 10">Multi-pass membrane protein</topology>
    </subcellularLocation>
</comment>
<evidence type="ECO:0000256" key="8">
    <source>
        <dbReference type="ARBA" id="ARBA00035585"/>
    </source>
</evidence>
<dbReference type="GO" id="GO:0046872">
    <property type="term" value="F:metal ion binding"/>
    <property type="evidence" value="ECO:0007669"/>
    <property type="project" value="UniProtKB-KW"/>
</dbReference>
<evidence type="ECO:0000256" key="10">
    <source>
        <dbReference type="HAMAP-Rule" id="MF_00454"/>
    </source>
</evidence>
<keyword evidence="6 10" id="KW-0407">Ion channel</keyword>
<keyword evidence="10" id="KW-0406">Ion transport</keyword>
<dbReference type="GO" id="GO:0005886">
    <property type="term" value="C:plasma membrane"/>
    <property type="evidence" value="ECO:0007669"/>
    <property type="project" value="UniProtKB-SubCell"/>
</dbReference>
<keyword evidence="4 10" id="KW-1133">Transmembrane helix</keyword>
<proteinExistence type="inferred from homology"/>
<dbReference type="GO" id="GO:0062054">
    <property type="term" value="F:fluoride channel activity"/>
    <property type="evidence" value="ECO:0007669"/>
    <property type="project" value="UniProtKB-UniRule"/>
</dbReference>
<comment type="similarity">
    <text evidence="7 10">Belongs to the fluoride channel Fluc/FEX (TC 1.A.43) family.</text>
</comment>
<comment type="catalytic activity">
    <reaction evidence="8">
        <text>fluoride(in) = fluoride(out)</text>
        <dbReference type="Rhea" id="RHEA:76159"/>
        <dbReference type="ChEBI" id="CHEBI:17051"/>
    </reaction>
    <physiologicalReaction direction="left-to-right" evidence="8">
        <dbReference type="Rhea" id="RHEA:76160"/>
    </physiologicalReaction>
</comment>
<dbReference type="PANTHER" id="PTHR28259:SF1">
    <property type="entry name" value="FLUORIDE EXPORT PROTEIN 1-RELATED"/>
    <property type="match status" value="1"/>
</dbReference>
<evidence type="ECO:0000256" key="2">
    <source>
        <dbReference type="ARBA" id="ARBA00022475"/>
    </source>
</evidence>
<feature type="binding site" evidence="10">
    <location>
        <position position="74"/>
    </location>
    <ligand>
        <name>Na(+)</name>
        <dbReference type="ChEBI" id="CHEBI:29101"/>
        <note>structural</note>
    </ligand>
</feature>
<evidence type="ECO:0000313" key="11">
    <source>
        <dbReference type="EMBL" id="MBR8827590.1"/>
    </source>
</evidence>
<feature type="transmembrane region" description="Helical" evidence="10">
    <location>
        <begin position="33"/>
        <end position="54"/>
    </location>
</feature>
<comment type="function">
    <text evidence="9 10">Fluoride-specific ion channel. Important for reducing fluoride concentration in the cell, thus reducing its toxicity.</text>
</comment>
<dbReference type="AlphaFoldDB" id="A0A941JUU6"/>
<feature type="transmembrane region" description="Helical" evidence="10">
    <location>
        <begin position="96"/>
        <end position="120"/>
    </location>
</feature>
<keyword evidence="10" id="KW-0813">Transport</keyword>
<dbReference type="PANTHER" id="PTHR28259">
    <property type="entry name" value="FLUORIDE EXPORT PROTEIN 1-RELATED"/>
    <property type="match status" value="1"/>
</dbReference>
<dbReference type="NCBIfam" id="TIGR00494">
    <property type="entry name" value="crcB"/>
    <property type="match status" value="1"/>
</dbReference>
<keyword evidence="5 10" id="KW-0472">Membrane</keyword>
<keyword evidence="3 10" id="KW-0812">Transmembrane</keyword>
<gene>
    <name evidence="10 11" type="primary">crcB</name>
    <name evidence="10" type="synonym">fluC</name>
    <name evidence="11" type="ORF">DSM107014_06715</name>
</gene>